<dbReference type="AlphaFoldDB" id="A0A023FXP8"/>
<accession>A0A023FXP8</accession>
<dbReference type="PROSITE" id="PS00995">
    <property type="entry name" value="TCP1_3"/>
    <property type="match status" value="1"/>
</dbReference>
<comment type="subcellular location">
    <subcellularLocation>
        <location evidence="1">Cytoplasm</location>
    </subcellularLocation>
</comment>
<dbReference type="InterPro" id="IPR027409">
    <property type="entry name" value="GroEL-like_apical_dom_sf"/>
</dbReference>
<dbReference type="GO" id="GO:0005524">
    <property type="term" value="F:ATP binding"/>
    <property type="evidence" value="ECO:0007669"/>
    <property type="project" value="UniProtKB-KW"/>
</dbReference>
<name>A0A023FXP8_AMBPA</name>
<evidence type="ECO:0000256" key="5">
    <source>
        <dbReference type="ARBA" id="ARBA00022741"/>
    </source>
</evidence>
<organism evidence="13">
    <name type="scientific">Amblyomma parvum</name>
    <name type="common">South American tick</name>
    <dbReference type="NCBI Taxonomy" id="251391"/>
    <lineage>
        <taxon>Eukaryota</taxon>
        <taxon>Metazoa</taxon>
        <taxon>Ecdysozoa</taxon>
        <taxon>Arthropoda</taxon>
        <taxon>Chelicerata</taxon>
        <taxon>Arachnida</taxon>
        <taxon>Acari</taxon>
        <taxon>Parasitiformes</taxon>
        <taxon>Ixodida</taxon>
        <taxon>Ixodoidea</taxon>
        <taxon>Ixodidae</taxon>
        <taxon>Amblyomminae</taxon>
        <taxon>Amblyomma</taxon>
    </lineage>
</organism>
<dbReference type="PRINTS" id="PR00304">
    <property type="entry name" value="TCOMPLEXTCP1"/>
</dbReference>
<dbReference type="InterPro" id="IPR002423">
    <property type="entry name" value="Cpn60/GroEL/TCP-1"/>
</dbReference>
<dbReference type="SUPFAM" id="SSF54849">
    <property type="entry name" value="GroEL-intermediate domain like"/>
    <property type="match status" value="1"/>
</dbReference>
<dbReference type="Gene3D" id="3.50.7.10">
    <property type="entry name" value="GroEL"/>
    <property type="match status" value="1"/>
</dbReference>
<dbReference type="Gene3D" id="3.30.260.10">
    <property type="entry name" value="TCP-1-like chaperonin intermediate domain"/>
    <property type="match status" value="1"/>
</dbReference>
<dbReference type="Pfam" id="PF00118">
    <property type="entry name" value="Cpn60_TCP1"/>
    <property type="match status" value="1"/>
</dbReference>
<dbReference type="SUPFAM" id="SSF48592">
    <property type="entry name" value="GroEL equatorial domain-like"/>
    <property type="match status" value="1"/>
</dbReference>
<dbReference type="GO" id="GO:0005737">
    <property type="term" value="C:cytoplasm"/>
    <property type="evidence" value="ECO:0007669"/>
    <property type="project" value="UniProtKB-SubCell"/>
</dbReference>
<evidence type="ECO:0000256" key="12">
    <source>
        <dbReference type="SAM" id="MobiDB-lite"/>
    </source>
</evidence>
<comment type="subunit">
    <text evidence="10">Heterooligomeric complex.</text>
</comment>
<dbReference type="SUPFAM" id="SSF52029">
    <property type="entry name" value="GroEL apical domain-like"/>
    <property type="match status" value="1"/>
</dbReference>
<keyword evidence="6 11" id="KW-0067">ATP-binding</keyword>
<feature type="region of interest" description="Disordered" evidence="12">
    <location>
        <begin position="527"/>
        <end position="549"/>
    </location>
</feature>
<evidence type="ECO:0000256" key="3">
    <source>
        <dbReference type="ARBA" id="ARBA00016981"/>
    </source>
</evidence>
<dbReference type="EMBL" id="GBBL01001013">
    <property type="protein sequence ID" value="JAC26307.1"/>
    <property type="molecule type" value="mRNA"/>
</dbReference>
<protein>
    <recommendedName>
        <fullName evidence="3">T-complex protein 1 subunit theta</fullName>
    </recommendedName>
    <alternativeName>
        <fullName evidence="8">CCT-theta</fullName>
    </alternativeName>
</protein>
<evidence type="ECO:0000256" key="2">
    <source>
        <dbReference type="ARBA" id="ARBA00008020"/>
    </source>
</evidence>
<keyword evidence="4" id="KW-0963">Cytoplasm</keyword>
<dbReference type="CDD" id="cd03341">
    <property type="entry name" value="TCP1_theta"/>
    <property type="match status" value="1"/>
</dbReference>
<comment type="similarity">
    <text evidence="2 11">Belongs to the TCP-1 chaperonin family.</text>
</comment>
<dbReference type="GO" id="GO:0051082">
    <property type="term" value="F:unfolded protein binding"/>
    <property type="evidence" value="ECO:0007669"/>
    <property type="project" value="InterPro"/>
</dbReference>
<dbReference type="GO" id="GO:0016887">
    <property type="term" value="F:ATP hydrolysis activity"/>
    <property type="evidence" value="ECO:0007669"/>
    <property type="project" value="InterPro"/>
</dbReference>
<evidence type="ECO:0000256" key="10">
    <source>
        <dbReference type="ARBA" id="ARBA00064252"/>
    </source>
</evidence>
<dbReference type="PANTHER" id="PTHR11353">
    <property type="entry name" value="CHAPERONIN"/>
    <property type="match status" value="1"/>
</dbReference>
<dbReference type="InterPro" id="IPR017998">
    <property type="entry name" value="Chaperone_TCP-1"/>
</dbReference>
<evidence type="ECO:0000256" key="9">
    <source>
        <dbReference type="ARBA" id="ARBA00058723"/>
    </source>
</evidence>
<keyword evidence="7 11" id="KW-0143">Chaperone</keyword>
<evidence type="ECO:0000256" key="7">
    <source>
        <dbReference type="ARBA" id="ARBA00023186"/>
    </source>
</evidence>
<dbReference type="FunFam" id="3.50.7.10:FF:000008">
    <property type="entry name" value="T-complex protein 1 subunit theta"/>
    <property type="match status" value="1"/>
</dbReference>
<evidence type="ECO:0000256" key="4">
    <source>
        <dbReference type="ARBA" id="ARBA00022490"/>
    </source>
</evidence>
<evidence type="ECO:0000256" key="1">
    <source>
        <dbReference type="ARBA" id="ARBA00004496"/>
    </source>
</evidence>
<comment type="function">
    <text evidence="9">Molecular chaperone; assists the folding of proteins upon ATP hydrolysis. Known to play a role, in vitro, in the folding of actin and tubulin. Required for correct subcellular localization of pgl-1.</text>
</comment>
<reference evidence="13" key="1">
    <citation type="submission" date="2014-03" db="EMBL/GenBank/DDBJ databases">
        <title>The sialotranscriptome of Amblyomma triste, Amblyomma parvum and Amblyomma cajennense ticks, uncovered by 454-based RNA-seq.</title>
        <authorList>
            <person name="Garcia G.R."/>
            <person name="Gardinassi L.G."/>
            <person name="Ribeiro J.M."/>
            <person name="Anatrielo E."/>
            <person name="Ferreira B.R."/>
            <person name="Moreira H.N."/>
            <person name="Mafra C."/>
            <person name="Olegario M.M."/>
            <person name="Szabo P.J."/>
            <person name="Miranda-Santos I.K."/>
            <person name="Maruyama S.R."/>
        </authorList>
    </citation>
    <scope>NUCLEOTIDE SEQUENCE</scope>
    <source>
        <strain evidence="13">Araguapaz</strain>
        <tissue evidence="13">Salivary glands</tissue>
    </source>
</reference>
<dbReference type="InterPro" id="IPR012721">
    <property type="entry name" value="Chap_CCT_theta"/>
</dbReference>
<dbReference type="InterPro" id="IPR027413">
    <property type="entry name" value="GROEL-like_equatorial_sf"/>
</dbReference>
<dbReference type="GO" id="GO:0140662">
    <property type="term" value="F:ATP-dependent protein folding chaperone"/>
    <property type="evidence" value="ECO:0007669"/>
    <property type="project" value="InterPro"/>
</dbReference>
<evidence type="ECO:0000256" key="11">
    <source>
        <dbReference type="RuleBase" id="RU004187"/>
    </source>
</evidence>
<feature type="compositionally biased region" description="Polar residues" evidence="12">
    <location>
        <begin position="539"/>
        <end position="549"/>
    </location>
</feature>
<keyword evidence="5 11" id="KW-0547">Nucleotide-binding</keyword>
<sequence>MSFRGGAPTALSQMLKEGSRHFQGVDEALFRSIEACVELSRSLASAYGPNGLNKMVINHLEKLSVTSDAATILNQLEVQHPAAKLLVMASQMQEAEVGDGTNAVVLLAGALLENAEELVRTGLTPVQVAEGYQLALKKALDLLPELSVDEIQDIRSAEQSVKAVRTAMSSKPLAGADYLAKLVAEACQAVLPESGALNVDNVRVCKVLGSGLDQSQVVLGMVFKRQVEGDVTKARDAKVAVYSCAVDTLQTETKGTVLIQSAQELRHFSRGEENLLEAQIKAIADAGVKVVVSGGKVGDMALHYLNKYGLMAVRLPSKFDVRRVCRVVGATALPKLAAPRPEDLGLCDLVYVDELGDTPVVVFRQEGHQTRVATILLRGSTDSLLDDAERAVDDGVNAFKAATKDGRLVPGAGATEAELARRLATWADTLPGLEQYAAHKFAQSLESLIRTLAQNSGASKPEELVAQIQAAHNQGDANACLKEEGIGDAVKNGLLDLLITKHWSLQYATNAASTVLHVDQIIMAKPAGGPKARAGKGTGMNSDVTNKSQ</sequence>
<proteinExistence type="evidence at transcript level"/>
<evidence type="ECO:0000256" key="6">
    <source>
        <dbReference type="ARBA" id="ARBA00022840"/>
    </source>
</evidence>
<dbReference type="Gene3D" id="1.10.560.10">
    <property type="entry name" value="GroEL-like equatorial domain"/>
    <property type="match status" value="1"/>
</dbReference>
<dbReference type="InterPro" id="IPR027410">
    <property type="entry name" value="TCP-1-like_intermed_sf"/>
</dbReference>
<evidence type="ECO:0000313" key="13">
    <source>
        <dbReference type="EMBL" id="JAC26307.1"/>
    </source>
</evidence>
<dbReference type="NCBIfam" id="TIGR02346">
    <property type="entry name" value="chap_CCT_theta"/>
    <property type="match status" value="1"/>
</dbReference>
<evidence type="ECO:0000256" key="8">
    <source>
        <dbReference type="ARBA" id="ARBA00029602"/>
    </source>
</evidence>
<dbReference type="InterPro" id="IPR002194">
    <property type="entry name" value="Chaperonin_TCP-1_CS"/>
</dbReference>